<keyword evidence="1" id="KW-0472">Membrane</keyword>
<sequence length="285" mass="32653">MRAVIIGIVIWGFCACLMVWAMFFPSQWFLKSTAKRANITINYAKSLKDGILISERIDKTRFSSGRILYLLDDGTMHSRYFNKPVTIKGISGNLLWTSQGSSLELPDLEPGPKMKSIISKCEAEPVQEVKVDSLGYLLITEKNGEIIRCNPGYGAGISPFKQESPIISGSLPVRLEKEKRTYYLTINGNRASGKLLEAKIAETIRNKDRRQYLFIEGEPLIEFQKSLRKGSARYLGRYSAEETRWETQLGSDENEIVRVNSYFLRDRIWVNFDEPYKMKTAFKYI</sequence>
<keyword evidence="3" id="KW-1185">Reference proteome</keyword>
<name>A0ABV5CF08_9SPHI</name>
<keyword evidence="1" id="KW-0812">Transmembrane</keyword>
<evidence type="ECO:0000313" key="3">
    <source>
        <dbReference type="Proteomes" id="UP001580928"/>
    </source>
</evidence>
<dbReference type="Proteomes" id="UP001580928">
    <property type="component" value="Unassembled WGS sequence"/>
</dbReference>
<keyword evidence="1" id="KW-1133">Transmembrane helix</keyword>
<reference evidence="2 3" key="1">
    <citation type="submission" date="2024-04" db="EMBL/GenBank/DDBJ databases">
        <title>Albibacterium profundi sp. nov., isolated from sediment of the Challenger Deep of Mariana Trench.</title>
        <authorList>
            <person name="Wang Y."/>
        </authorList>
    </citation>
    <scope>NUCLEOTIDE SEQUENCE [LARGE SCALE GENOMIC DNA]</scope>
    <source>
        <strain evidence="2 3">RHL897</strain>
    </source>
</reference>
<organism evidence="2 3">
    <name type="scientific">Albibacterium profundi</name>
    <dbReference type="NCBI Taxonomy" id="3134906"/>
    <lineage>
        <taxon>Bacteria</taxon>
        <taxon>Pseudomonadati</taxon>
        <taxon>Bacteroidota</taxon>
        <taxon>Sphingobacteriia</taxon>
        <taxon>Sphingobacteriales</taxon>
        <taxon>Sphingobacteriaceae</taxon>
        <taxon>Albibacterium</taxon>
    </lineage>
</organism>
<comment type="caution">
    <text evidence="2">The sequence shown here is derived from an EMBL/GenBank/DDBJ whole genome shotgun (WGS) entry which is preliminary data.</text>
</comment>
<gene>
    <name evidence="2" type="ORF">WKR92_08690</name>
</gene>
<dbReference type="PROSITE" id="PS51257">
    <property type="entry name" value="PROKAR_LIPOPROTEIN"/>
    <property type="match status" value="1"/>
</dbReference>
<evidence type="ECO:0000313" key="2">
    <source>
        <dbReference type="EMBL" id="MFB5945908.1"/>
    </source>
</evidence>
<proteinExistence type="predicted"/>
<evidence type="ECO:0000256" key="1">
    <source>
        <dbReference type="SAM" id="Phobius"/>
    </source>
</evidence>
<accession>A0ABV5CF08</accession>
<protein>
    <submittedName>
        <fullName evidence="2">Uncharacterized protein</fullName>
    </submittedName>
</protein>
<dbReference type="EMBL" id="JBBVGT010000002">
    <property type="protein sequence ID" value="MFB5945908.1"/>
    <property type="molecule type" value="Genomic_DNA"/>
</dbReference>
<feature type="transmembrane region" description="Helical" evidence="1">
    <location>
        <begin position="6"/>
        <end position="30"/>
    </location>
</feature>
<dbReference type="RefSeq" id="WP_375557439.1">
    <property type="nucleotide sequence ID" value="NZ_JBBVGT010000002.1"/>
</dbReference>